<dbReference type="RefSeq" id="WP_089818363.1">
    <property type="nucleotide sequence ID" value="NZ_FOZK01000004.1"/>
</dbReference>
<dbReference type="InterPro" id="IPR058276">
    <property type="entry name" value="DUF7970"/>
</dbReference>
<name>A0A1I6M2T7_9EURY</name>
<organism evidence="1 2">
    <name type="scientific">Halomicrobium zhouii</name>
    <dbReference type="NCBI Taxonomy" id="767519"/>
    <lineage>
        <taxon>Archaea</taxon>
        <taxon>Methanobacteriati</taxon>
        <taxon>Methanobacteriota</taxon>
        <taxon>Stenosarchaea group</taxon>
        <taxon>Halobacteria</taxon>
        <taxon>Halobacteriales</taxon>
        <taxon>Haloarculaceae</taxon>
        <taxon>Halomicrobium</taxon>
    </lineage>
</organism>
<keyword evidence="2" id="KW-1185">Reference proteome</keyword>
<dbReference type="EMBL" id="FOZK01000004">
    <property type="protein sequence ID" value="SFS09996.1"/>
    <property type="molecule type" value="Genomic_DNA"/>
</dbReference>
<evidence type="ECO:0000313" key="1">
    <source>
        <dbReference type="EMBL" id="SFS09996.1"/>
    </source>
</evidence>
<dbReference type="Pfam" id="PF25925">
    <property type="entry name" value="DUF7970"/>
    <property type="match status" value="1"/>
</dbReference>
<reference evidence="1 2" key="1">
    <citation type="submission" date="2016-10" db="EMBL/GenBank/DDBJ databases">
        <authorList>
            <person name="de Groot N.N."/>
        </authorList>
    </citation>
    <scope>NUCLEOTIDE SEQUENCE [LARGE SCALE GENOMIC DNA]</scope>
    <source>
        <strain evidence="1 2">CGMCC 1.10457</strain>
    </source>
</reference>
<evidence type="ECO:0000313" key="2">
    <source>
        <dbReference type="Proteomes" id="UP000199062"/>
    </source>
</evidence>
<sequence length="75" mass="8709">MYAITDSDERLTFFVHDDVADGERDPITDLEPSLGRDLLKFEVHKAVYRAALWYPEDVLEELVQMGYHSMSSNCR</sequence>
<protein>
    <submittedName>
        <fullName evidence="1">Uncharacterized protein</fullName>
    </submittedName>
</protein>
<dbReference type="OrthoDB" id="271412at2157"/>
<gene>
    <name evidence="1" type="ORF">SAMN05216559_3637</name>
</gene>
<accession>A0A1I6M2T7</accession>
<dbReference type="Proteomes" id="UP000199062">
    <property type="component" value="Unassembled WGS sequence"/>
</dbReference>
<dbReference type="AlphaFoldDB" id="A0A1I6M2T7"/>
<proteinExistence type="predicted"/>